<evidence type="ECO:0000313" key="5">
    <source>
        <dbReference type="EMBL" id="QVV89251.1"/>
    </source>
</evidence>
<dbReference type="Pfam" id="PF16363">
    <property type="entry name" value="GDP_Man_Dehyd"/>
    <property type="match status" value="1"/>
</dbReference>
<dbReference type="AlphaFoldDB" id="A0A8E7EK30"/>
<proteinExistence type="predicted"/>
<reference evidence="5 6" key="1">
    <citation type="submission" date="2021-05" db="EMBL/GenBank/DDBJ databases">
        <title>A novel Methanospirillum isolate from a pyrite-forming mixed culture.</title>
        <authorList>
            <person name="Bunk B."/>
            <person name="Sproer C."/>
            <person name="Spring S."/>
            <person name="Pester M."/>
        </authorList>
    </citation>
    <scope>NUCLEOTIDE SEQUENCE [LARGE SCALE GENOMIC DNA]</scope>
    <source>
        <strain evidence="5 6">J.3.6.1-F.2.7.3</strain>
    </source>
</reference>
<dbReference type="GeneID" id="65095829"/>
<dbReference type="GO" id="GO:0008460">
    <property type="term" value="F:dTDP-glucose 4,6-dehydratase activity"/>
    <property type="evidence" value="ECO:0007669"/>
    <property type="project" value="UniProtKB-EC"/>
</dbReference>
<comment type="cofactor">
    <cofactor evidence="1">
        <name>NAD(+)</name>
        <dbReference type="ChEBI" id="CHEBI:57540"/>
    </cofactor>
</comment>
<dbReference type="PANTHER" id="PTHR43000">
    <property type="entry name" value="DTDP-D-GLUCOSE 4,6-DEHYDRATASE-RELATED"/>
    <property type="match status" value="1"/>
</dbReference>
<dbReference type="InterPro" id="IPR036291">
    <property type="entry name" value="NAD(P)-bd_dom_sf"/>
</dbReference>
<dbReference type="CDD" id="cd05246">
    <property type="entry name" value="dTDP_GD_SDR_e"/>
    <property type="match status" value="1"/>
</dbReference>
<dbReference type="Gene3D" id="3.90.25.10">
    <property type="entry name" value="UDP-galactose 4-epimerase, domain 1"/>
    <property type="match status" value="1"/>
</dbReference>
<dbReference type="NCBIfam" id="TIGR01181">
    <property type="entry name" value="dTDP_gluc_dehyt"/>
    <property type="match status" value="1"/>
</dbReference>
<sequence length="361" mass="41257">MNILVTGVAGFIGSNFVYYYLKKHPEDSLIGFDALTYAGNLDNLTNIPEGEKKRFHFLKGDITDPEQIRVVFNRWNIGGVINFAAESHVDRSIHDPGIFLKTNILGTHSLLEVAKESWCNNGTWDKKNRFLQVSTDEVYGSLGPSGFFSEQTPLDPHSPYSASKAGSDLIVKAYHDTFGLPILITRCSNNYGPYQFPEKLIPLIIYRALNNQSLPIYGDGRQIRDWLYVIDHCSAIDLVFHKGELGEIYNIGGSNEQENIKIVQMILSILRDLTDDQNINDNLITYVRDRPGHDRRYAIDSSKLKLELGWKPKTKFSDGILHTVKWYLNNPEWVNNVISGEYLSFYQNNYRECCKFQSKNK</sequence>
<keyword evidence="6" id="KW-1185">Reference proteome</keyword>
<dbReference type="SUPFAM" id="SSF51735">
    <property type="entry name" value="NAD(P)-binding Rossmann-fold domains"/>
    <property type="match status" value="1"/>
</dbReference>
<dbReference type="RefSeq" id="WP_214420051.1">
    <property type="nucleotide sequence ID" value="NZ_CP075546.1"/>
</dbReference>
<dbReference type="GO" id="GO:0009225">
    <property type="term" value="P:nucleotide-sugar metabolic process"/>
    <property type="evidence" value="ECO:0007669"/>
    <property type="project" value="InterPro"/>
</dbReference>
<dbReference type="KEGG" id="mrtj:KHC33_01555"/>
<dbReference type="InterPro" id="IPR005888">
    <property type="entry name" value="dTDP_Gluc_deHydtase"/>
</dbReference>
<name>A0A8E7EK30_9EURY</name>
<evidence type="ECO:0000259" key="4">
    <source>
        <dbReference type="Pfam" id="PF16363"/>
    </source>
</evidence>
<evidence type="ECO:0000313" key="6">
    <source>
        <dbReference type="Proteomes" id="UP000680656"/>
    </source>
</evidence>
<keyword evidence="3 5" id="KW-0456">Lyase</keyword>
<organism evidence="5 6">
    <name type="scientific">Methanospirillum purgamenti</name>
    <dbReference type="NCBI Taxonomy" id="2834276"/>
    <lineage>
        <taxon>Archaea</taxon>
        <taxon>Methanobacteriati</taxon>
        <taxon>Methanobacteriota</taxon>
        <taxon>Stenosarchaea group</taxon>
        <taxon>Methanomicrobia</taxon>
        <taxon>Methanomicrobiales</taxon>
        <taxon>Methanospirillaceae</taxon>
        <taxon>Methanospirillum</taxon>
    </lineage>
</organism>
<feature type="domain" description="NAD(P)-binding" evidence="4">
    <location>
        <begin position="4"/>
        <end position="320"/>
    </location>
</feature>
<keyword evidence="2" id="KW-0520">NAD</keyword>
<evidence type="ECO:0000256" key="1">
    <source>
        <dbReference type="ARBA" id="ARBA00001911"/>
    </source>
</evidence>
<dbReference type="Gene3D" id="3.40.50.720">
    <property type="entry name" value="NAD(P)-binding Rossmann-like Domain"/>
    <property type="match status" value="1"/>
</dbReference>
<protein>
    <submittedName>
        <fullName evidence="5">dTDP-glucose 4,6-dehydratase</fullName>
        <ecNumber evidence="5">4.2.1.46</ecNumber>
    </submittedName>
</protein>
<dbReference type="EC" id="4.2.1.46" evidence="5"/>
<dbReference type="EMBL" id="CP075546">
    <property type="protein sequence ID" value="QVV89251.1"/>
    <property type="molecule type" value="Genomic_DNA"/>
</dbReference>
<dbReference type="InterPro" id="IPR016040">
    <property type="entry name" value="NAD(P)-bd_dom"/>
</dbReference>
<evidence type="ECO:0000256" key="2">
    <source>
        <dbReference type="ARBA" id="ARBA00023027"/>
    </source>
</evidence>
<gene>
    <name evidence="5" type="primary">rfbB</name>
    <name evidence="5" type="ORF">KHC33_01555</name>
</gene>
<evidence type="ECO:0000256" key="3">
    <source>
        <dbReference type="ARBA" id="ARBA00023239"/>
    </source>
</evidence>
<accession>A0A8E7EK30</accession>
<dbReference type="Proteomes" id="UP000680656">
    <property type="component" value="Chromosome"/>
</dbReference>